<dbReference type="AlphaFoldDB" id="A0A562BBA1"/>
<comment type="caution">
    <text evidence="2">The sequence shown here is derived from an EMBL/GenBank/DDBJ whole genome shotgun (WGS) entry which is preliminary data.</text>
</comment>
<protein>
    <submittedName>
        <fullName evidence="2">Uncharacterized protein</fullName>
    </submittedName>
</protein>
<evidence type="ECO:0000313" key="2">
    <source>
        <dbReference type="EMBL" id="TWG82495.1"/>
    </source>
</evidence>
<dbReference type="EMBL" id="VLJN01000030">
    <property type="protein sequence ID" value="TWG82495.1"/>
    <property type="molecule type" value="Genomic_DNA"/>
</dbReference>
<keyword evidence="3" id="KW-1185">Reference proteome</keyword>
<dbReference type="Proteomes" id="UP000318141">
    <property type="component" value="Unassembled WGS sequence"/>
</dbReference>
<organism evidence="2 3">
    <name type="scientific">Cupriavidus gilardii J11</name>
    <dbReference type="NCBI Taxonomy" id="936133"/>
    <lineage>
        <taxon>Bacteria</taxon>
        <taxon>Pseudomonadati</taxon>
        <taxon>Pseudomonadota</taxon>
        <taxon>Betaproteobacteria</taxon>
        <taxon>Burkholderiales</taxon>
        <taxon>Burkholderiaceae</taxon>
        <taxon>Cupriavidus</taxon>
    </lineage>
</organism>
<gene>
    <name evidence="2" type="ORF">L602_003600000180</name>
</gene>
<feature type="transmembrane region" description="Helical" evidence="1">
    <location>
        <begin position="20"/>
        <end position="43"/>
    </location>
</feature>
<accession>A0A562BBA1</accession>
<keyword evidence="1" id="KW-0812">Transmembrane</keyword>
<proteinExistence type="predicted"/>
<keyword evidence="1" id="KW-0472">Membrane</keyword>
<keyword evidence="1" id="KW-1133">Transmembrane helix</keyword>
<sequence>MGDLTKDDRIEPVRGSRWLVWFTALLVHGVAMAGVAVSAHAVAPSVPLSRLLDHADLPGSAVVAALPEGRHHAGTAELVYACGLETAQAGAHRDWDAFAAPEPVRAVSDGGVLGYQARYLGTLRRIDDAAPAGQVFVTLRVLRAVREIGPGARLLPHRAVYVGPDDMPAASEPSPQAAVKARVAAMLADGQLAGSGHVVVLDAGGADGLARGQALVIRRRASVAGAPAGDALPAAPLLPAPAPPAWMAPDHVIAQASVLATASHIAYALVTEATDAIRVGDDALPALAPTR</sequence>
<evidence type="ECO:0000256" key="1">
    <source>
        <dbReference type="SAM" id="Phobius"/>
    </source>
</evidence>
<reference evidence="2 3" key="1">
    <citation type="submission" date="2019-07" db="EMBL/GenBank/DDBJ databases">
        <title>Genome sequencing of lignin-degrading bacterial isolates.</title>
        <authorList>
            <person name="Gladden J."/>
        </authorList>
    </citation>
    <scope>NUCLEOTIDE SEQUENCE [LARGE SCALE GENOMIC DNA]</scope>
    <source>
        <strain evidence="2 3">J11</strain>
    </source>
</reference>
<name>A0A562BBA1_9BURK</name>
<evidence type="ECO:0000313" key="3">
    <source>
        <dbReference type="Proteomes" id="UP000318141"/>
    </source>
</evidence>